<dbReference type="InterPro" id="IPR053159">
    <property type="entry name" value="Hybrid_Histidine_Kinase"/>
</dbReference>
<comment type="caution">
    <text evidence="1">The sequence shown here is derived from an EMBL/GenBank/DDBJ whole genome shotgun (WGS) entry which is preliminary data.</text>
</comment>
<evidence type="ECO:0000313" key="2">
    <source>
        <dbReference type="Proteomes" id="UP000239576"/>
    </source>
</evidence>
<dbReference type="EMBL" id="PVWK01000001">
    <property type="protein sequence ID" value="PSB35843.1"/>
    <property type="molecule type" value="Genomic_DNA"/>
</dbReference>
<gene>
    <name evidence="1" type="ORF">C7B82_00060</name>
</gene>
<evidence type="ECO:0000313" key="1">
    <source>
        <dbReference type="EMBL" id="PSB35843.1"/>
    </source>
</evidence>
<reference evidence="2" key="1">
    <citation type="submission" date="2018-02" db="EMBL/GenBank/DDBJ databases">
        <authorList>
            <person name="Moore K."/>
            <person name="Momper L."/>
        </authorList>
    </citation>
    <scope>NUCLEOTIDE SEQUENCE [LARGE SCALE GENOMIC DNA]</scope>
    <source>
        <strain evidence="2">ULC18</strain>
    </source>
</reference>
<sequence>MRRVKRNVVPQNEAYKFFQAGAAVNNPQQAGWQAVSSSVCVHKFFHDRVQQSAYSLIPADQKQATHLKIGQRLWQNMAAHLQAAKIFDIVNQLNVGAELIHDPIERQQLLMLNP</sequence>
<keyword evidence="2" id="KW-1185">Reference proteome</keyword>
<dbReference type="PANTHER" id="PTHR43642:SF1">
    <property type="entry name" value="HYBRID SIGNAL TRANSDUCTION HISTIDINE KINASE G"/>
    <property type="match status" value="1"/>
</dbReference>
<dbReference type="AlphaFoldDB" id="A0A2T1ET22"/>
<organism evidence="1 2">
    <name type="scientific">Stenomitos frigidus ULC18</name>
    <dbReference type="NCBI Taxonomy" id="2107698"/>
    <lineage>
        <taxon>Bacteria</taxon>
        <taxon>Bacillati</taxon>
        <taxon>Cyanobacteriota</taxon>
        <taxon>Cyanophyceae</taxon>
        <taxon>Leptolyngbyales</taxon>
        <taxon>Leptolyngbyaceae</taxon>
        <taxon>Stenomitos</taxon>
    </lineage>
</organism>
<reference evidence="1 2" key="2">
    <citation type="submission" date="2018-03" db="EMBL/GenBank/DDBJ databases">
        <title>The ancient ancestry and fast evolution of plastids.</title>
        <authorList>
            <person name="Moore K.R."/>
            <person name="Magnabosco C."/>
            <person name="Momper L."/>
            <person name="Gold D.A."/>
            <person name="Bosak T."/>
            <person name="Fournier G.P."/>
        </authorList>
    </citation>
    <scope>NUCLEOTIDE SEQUENCE [LARGE SCALE GENOMIC DNA]</scope>
    <source>
        <strain evidence="1 2">ULC18</strain>
    </source>
</reference>
<proteinExistence type="predicted"/>
<dbReference type="PANTHER" id="PTHR43642">
    <property type="entry name" value="HYBRID SIGNAL TRANSDUCTION HISTIDINE KINASE G"/>
    <property type="match status" value="1"/>
</dbReference>
<dbReference type="Proteomes" id="UP000239576">
    <property type="component" value="Unassembled WGS sequence"/>
</dbReference>
<protein>
    <submittedName>
        <fullName evidence="1">Uncharacterized protein</fullName>
    </submittedName>
</protein>
<name>A0A2T1ET22_9CYAN</name>
<accession>A0A2T1ET22</accession>